<proteinExistence type="predicted"/>
<accession>A0A060I226</accession>
<evidence type="ECO:0000313" key="1">
    <source>
        <dbReference type="EMBL" id="AIC25516.1"/>
    </source>
</evidence>
<dbReference type="EMBL" id="CP006986">
    <property type="protein sequence ID" value="AIC25516.1"/>
    <property type="molecule type" value="Genomic_DNA"/>
</dbReference>
<dbReference type="AlphaFoldDB" id="A0A060I226"/>
<protein>
    <submittedName>
        <fullName evidence="1">Uncharacterized protein</fullName>
    </submittedName>
</protein>
<reference evidence="1 2" key="1">
    <citation type="submission" date="2013-12" db="EMBL/GenBank/DDBJ databases">
        <title>Complete genome sequence of Rhizobium etli bv. mimosae IE4771.</title>
        <authorList>
            <person name="Bustos P."/>
            <person name="Santamaria R.I."/>
            <person name="Lozano L."/>
            <person name="Ormeno-Orrillo E."/>
            <person name="Rogel M.A."/>
            <person name="Romero D."/>
            <person name="Cevallos M.A."/>
            <person name="Martinez-Romero E."/>
            <person name="Gonzalez V."/>
        </authorList>
    </citation>
    <scope>NUCLEOTIDE SEQUENCE [LARGE SCALE GENOMIC DNA]</scope>
    <source>
        <strain evidence="1 2">IE4771</strain>
    </source>
</reference>
<dbReference type="KEGG" id="rei:IE4771_CH00349"/>
<gene>
    <name evidence="1" type="ORF">IE4771_CH00349</name>
</gene>
<organism evidence="1 2">
    <name type="scientific">Rhizobium etli bv. mimosae str. IE4771</name>
    <dbReference type="NCBI Taxonomy" id="1432050"/>
    <lineage>
        <taxon>Bacteria</taxon>
        <taxon>Pseudomonadati</taxon>
        <taxon>Pseudomonadota</taxon>
        <taxon>Alphaproteobacteria</taxon>
        <taxon>Hyphomicrobiales</taxon>
        <taxon>Rhizobiaceae</taxon>
        <taxon>Rhizobium/Agrobacterium group</taxon>
        <taxon>Rhizobium</taxon>
    </lineage>
</organism>
<name>A0A060I226_RHIET</name>
<evidence type="ECO:0000313" key="2">
    <source>
        <dbReference type="Proteomes" id="UP000027180"/>
    </source>
</evidence>
<dbReference type="HOGENOM" id="CLU_1331057_0_0_5"/>
<dbReference type="Proteomes" id="UP000027180">
    <property type="component" value="Chromosome"/>
</dbReference>
<sequence length="206" mass="23423">MIVTEEVLSRFRDKGKVPVRRLPSNLFSNTGDLFFRDDVVSLHQFPTKEEERRAIHVVPVMAFLESVPPLSNDREWIALHHQCGGYHCLQVAMVATMLTPNATIKNGLDNIGKQFYFAQHGNLEPGNMLASSISEYVTALREIELNCECTWRRLSEGLYPIDCTQENLNKIASDAPSLDMMADWRGFTRARYSMDPIIFLLANNSD</sequence>
<dbReference type="RefSeq" id="WP_010059722.1">
    <property type="nucleotide sequence ID" value="NZ_CP006986.1"/>
</dbReference>